<organism evidence="2 3">
    <name type="scientific">Clavelina lepadiformis</name>
    <name type="common">Light-bulb sea squirt</name>
    <name type="synonym">Ascidia lepadiformis</name>
    <dbReference type="NCBI Taxonomy" id="159417"/>
    <lineage>
        <taxon>Eukaryota</taxon>
        <taxon>Metazoa</taxon>
        <taxon>Chordata</taxon>
        <taxon>Tunicata</taxon>
        <taxon>Ascidiacea</taxon>
        <taxon>Aplousobranchia</taxon>
        <taxon>Clavelinidae</taxon>
        <taxon>Clavelina</taxon>
    </lineage>
</organism>
<evidence type="ECO:0000313" key="2">
    <source>
        <dbReference type="EMBL" id="CAK8673962.1"/>
    </source>
</evidence>
<evidence type="ECO:0000256" key="1">
    <source>
        <dbReference type="SAM" id="MobiDB-lite"/>
    </source>
</evidence>
<accession>A0ABP0F2L2</accession>
<dbReference type="EMBL" id="CAWYQH010000002">
    <property type="protein sequence ID" value="CAK8673962.1"/>
    <property type="molecule type" value="Genomic_DNA"/>
</dbReference>
<dbReference type="Proteomes" id="UP001642483">
    <property type="component" value="Unassembled WGS sequence"/>
</dbReference>
<evidence type="ECO:0000313" key="3">
    <source>
        <dbReference type="Proteomes" id="UP001642483"/>
    </source>
</evidence>
<proteinExistence type="predicted"/>
<name>A0ABP0F2L2_CLALP</name>
<protein>
    <submittedName>
        <fullName evidence="2">Uncharacterized protein</fullName>
    </submittedName>
</protein>
<feature type="compositionally biased region" description="Polar residues" evidence="1">
    <location>
        <begin position="47"/>
        <end position="59"/>
    </location>
</feature>
<gene>
    <name evidence="2" type="ORF">CVLEPA_LOCUS3691</name>
</gene>
<reference evidence="2 3" key="1">
    <citation type="submission" date="2024-02" db="EMBL/GenBank/DDBJ databases">
        <authorList>
            <person name="Daric V."/>
            <person name="Darras S."/>
        </authorList>
    </citation>
    <scope>NUCLEOTIDE SEQUENCE [LARGE SCALE GENOMIC DNA]</scope>
</reference>
<feature type="region of interest" description="Disordered" evidence="1">
    <location>
        <begin position="29"/>
        <end position="80"/>
    </location>
</feature>
<comment type="caution">
    <text evidence="2">The sequence shown here is derived from an EMBL/GenBank/DDBJ whole genome shotgun (WGS) entry which is preliminary data.</text>
</comment>
<feature type="compositionally biased region" description="Low complexity" evidence="1">
    <location>
        <begin position="60"/>
        <end position="80"/>
    </location>
</feature>
<keyword evidence="3" id="KW-1185">Reference proteome</keyword>
<sequence length="80" mass="9012">MKMFDEQGRGLGIEDKFEVHDSQLGYVMGYRDRDTYDQKMLGRPRSRSGSITSSNKQSASNSPLLLRPNSSSSRSRSPII</sequence>